<evidence type="ECO:0000313" key="3">
    <source>
        <dbReference type="EMBL" id="SER78307.1"/>
    </source>
</evidence>
<dbReference type="SMART" id="SM00327">
    <property type="entry name" value="VWA"/>
    <property type="match status" value="1"/>
</dbReference>
<evidence type="ECO:0000259" key="2">
    <source>
        <dbReference type="PROSITE" id="PS50234"/>
    </source>
</evidence>
<dbReference type="Pfam" id="PF13531">
    <property type="entry name" value="SBP_bac_11"/>
    <property type="match status" value="1"/>
</dbReference>
<evidence type="ECO:0000256" key="1">
    <source>
        <dbReference type="SAM" id="SignalP"/>
    </source>
</evidence>
<dbReference type="InterPro" id="IPR051266">
    <property type="entry name" value="CLCR"/>
</dbReference>
<dbReference type="Pfam" id="PF00092">
    <property type="entry name" value="VWA"/>
    <property type="match status" value="1"/>
</dbReference>
<protein>
    <submittedName>
        <fullName evidence="3">Ca-activated chloride channel family protein</fullName>
    </submittedName>
</protein>
<dbReference type="OrthoDB" id="1814775at2"/>
<dbReference type="Gene3D" id="3.40.190.10">
    <property type="entry name" value="Periplasmic binding protein-like II"/>
    <property type="match status" value="2"/>
</dbReference>
<organism evidence="3 4">
    <name type="scientific">Butyrivibrio fibrisolvens</name>
    <dbReference type="NCBI Taxonomy" id="831"/>
    <lineage>
        <taxon>Bacteria</taxon>
        <taxon>Bacillati</taxon>
        <taxon>Bacillota</taxon>
        <taxon>Clostridia</taxon>
        <taxon>Lachnospirales</taxon>
        <taxon>Lachnospiraceae</taxon>
        <taxon>Butyrivibrio</taxon>
    </lineage>
</organism>
<gene>
    <name evidence="3" type="ORF">SAMN04487884_11121</name>
</gene>
<sequence>MKKALNGVISLALAVSLTACSGVKTGNSTLDKALSYDDAVSELDTFVKDIKPTTVSPRLDVDMSEASVADSLADIDTFEMMLTGSGSINIEIAAPSEFSGSSYPDEWLVAVGQNFNKEGYTINGQSVSVSIRKISSGETLTYITEGGYKPDVYIPSNYMWGDMLSASGVNTTLLADRLAGNTAGILLSKEVYDTYSEKHGEVTVDGVLQAAIEGDLVFAYTNPYTSATGMNILCSMLHSFDPSDPLSENAVSKLVEYQNNAPTAAYTTSILKASAEKGIINAMVMEKQTYINTADLKNYVYTPAGVRHDHPAYAFSWTEGDRLEAAKMFIDYCLTDEAQKMATDRGFNLDDDYVSEDYGMTGSDYLSAQKVWKTNKNGSRPTIAVFVTDISGSMNGTRINSLKDSLLNTMQYIDSSNYVGLVSYSDDVYINLPVAKFDNTQRAYFSGAVKDLNVGGQTATYDAVLVGLQMLLDAKKDVPDANCMLFVLSDGAQNAGYSLNRITPIVGGLGISVYTIGYEMSDSDKAQLKSLSEINEAICIDADSEDIVNELRNLFNVNM</sequence>
<dbReference type="eggNOG" id="COG1840">
    <property type="taxonomic scope" value="Bacteria"/>
</dbReference>
<dbReference type="InterPro" id="IPR002035">
    <property type="entry name" value="VWF_A"/>
</dbReference>
<dbReference type="eggNOG" id="COG2304">
    <property type="taxonomic scope" value="Bacteria"/>
</dbReference>
<dbReference type="RefSeq" id="WP_074755951.1">
    <property type="nucleotide sequence ID" value="NZ_FOGJ01000011.1"/>
</dbReference>
<dbReference type="PANTHER" id="PTHR10579">
    <property type="entry name" value="CALCIUM-ACTIVATED CHLORIDE CHANNEL REGULATOR"/>
    <property type="match status" value="1"/>
</dbReference>
<evidence type="ECO:0000313" key="4">
    <source>
        <dbReference type="Proteomes" id="UP000182584"/>
    </source>
</evidence>
<dbReference type="Proteomes" id="UP000182584">
    <property type="component" value="Unassembled WGS sequence"/>
</dbReference>
<feature type="domain" description="VWFA" evidence="2">
    <location>
        <begin position="383"/>
        <end position="555"/>
    </location>
</feature>
<dbReference type="PROSITE" id="PS51257">
    <property type="entry name" value="PROKAR_LIPOPROTEIN"/>
    <property type="match status" value="1"/>
</dbReference>
<dbReference type="PANTHER" id="PTHR10579:SF43">
    <property type="entry name" value="ZINC FINGER (C3HC4-TYPE RING FINGER) FAMILY PROTEIN"/>
    <property type="match status" value="1"/>
</dbReference>
<dbReference type="PROSITE" id="PS50234">
    <property type="entry name" value="VWFA"/>
    <property type="match status" value="1"/>
</dbReference>
<proteinExistence type="predicted"/>
<accession>A0A1H9RZZ6</accession>
<dbReference type="AlphaFoldDB" id="A0A1H9RZZ6"/>
<feature type="signal peptide" evidence="1">
    <location>
        <begin position="1"/>
        <end position="21"/>
    </location>
</feature>
<keyword evidence="1" id="KW-0732">Signal</keyword>
<dbReference type="InterPro" id="IPR036465">
    <property type="entry name" value="vWFA_dom_sf"/>
</dbReference>
<dbReference type="SUPFAM" id="SSF53300">
    <property type="entry name" value="vWA-like"/>
    <property type="match status" value="1"/>
</dbReference>
<name>A0A1H9RZZ6_BUTFI</name>
<dbReference type="CDD" id="cd00198">
    <property type="entry name" value="vWFA"/>
    <property type="match status" value="1"/>
</dbReference>
<reference evidence="3 4" key="1">
    <citation type="submission" date="2016-10" db="EMBL/GenBank/DDBJ databases">
        <authorList>
            <person name="de Groot N.N."/>
        </authorList>
    </citation>
    <scope>NUCLEOTIDE SEQUENCE [LARGE SCALE GENOMIC DNA]</scope>
    <source>
        <strain evidence="3 4">AR40</strain>
    </source>
</reference>
<dbReference type="SUPFAM" id="SSF53850">
    <property type="entry name" value="Periplasmic binding protein-like II"/>
    <property type="match status" value="1"/>
</dbReference>
<feature type="chain" id="PRO_5010384587" evidence="1">
    <location>
        <begin position="22"/>
        <end position="559"/>
    </location>
</feature>
<dbReference type="EMBL" id="FOGJ01000011">
    <property type="protein sequence ID" value="SER78307.1"/>
    <property type="molecule type" value="Genomic_DNA"/>
</dbReference>
<dbReference type="Gene3D" id="3.40.50.410">
    <property type="entry name" value="von Willebrand factor, type A domain"/>
    <property type="match status" value="1"/>
</dbReference>